<keyword evidence="3 7" id="KW-0472">Membrane</keyword>
<reference evidence="9" key="1">
    <citation type="journal article" date="2023" name="G3 (Bethesda)">
        <title>Whole genome assembly and annotation of the endangered Caribbean coral Acropora cervicornis.</title>
        <authorList>
            <person name="Selwyn J.D."/>
            <person name="Vollmer S.V."/>
        </authorList>
    </citation>
    <scope>NUCLEOTIDE SEQUENCE</scope>
    <source>
        <strain evidence="9">K2</strain>
    </source>
</reference>
<comment type="caution">
    <text evidence="6">Lacks conserved residue(s) required for the propagation of feature annotation.</text>
</comment>
<dbReference type="GO" id="GO:0046875">
    <property type="term" value="F:ephrin receptor binding"/>
    <property type="evidence" value="ECO:0007669"/>
    <property type="project" value="TreeGrafter"/>
</dbReference>
<evidence type="ECO:0000256" key="3">
    <source>
        <dbReference type="ARBA" id="ARBA00023136"/>
    </source>
</evidence>
<dbReference type="Gene3D" id="2.60.40.420">
    <property type="entry name" value="Cupredoxins - blue copper proteins"/>
    <property type="match status" value="1"/>
</dbReference>
<dbReference type="InterPro" id="IPR001799">
    <property type="entry name" value="Ephrin_RBD"/>
</dbReference>
<feature type="transmembrane region" description="Helical" evidence="7">
    <location>
        <begin position="342"/>
        <end position="370"/>
    </location>
</feature>
<dbReference type="SUPFAM" id="SSF49503">
    <property type="entry name" value="Cupredoxins"/>
    <property type="match status" value="1"/>
</dbReference>
<dbReference type="InterPro" id="IPR008972">
    <property type="entry name" value="Cupredoxin"/>
</dbReference>
<dbReference type="PANTHER" id="PTHR11304:SF29">
    <property type="entry name" value="EPHRIN"/>
    <property type="match status" value="1"/>
</dbReference>
<keyword evidence="7" id="KW-1133">Transmembrane helix</keyword>
<dbReference type="PROSITE" id="PS51551">
    <property type="entry name" value="EPHRIN_RBD_2"/>
    <property type="match status" value="1"/>
</dbReference>
<comment type="subcellular location">
    <subcellularLocation>
        <location evidence="1">Membrane</location>
    </subcellularLocation>
</comment>
<evidence type="ECO:0000256" key="7">
    <source>
        <dbReference type="SAM" id="Phobius"/>
    </source>
</evidence>
<evidence type="ECO:0000256" key="4">
    <source>
        <dbReference type="ARBA" id="ARBA00023157"/>
    </source>
</evidence>
<name>A0AAD9PQ05_ACRCE</name>
<dbReference type="GO" id="GO:0007411">
    <property type="term" value="P:axon guidance"/>
    <property type="evidence" value="ECO:0007669"/>
    <property type="project" value="TreeGrafter"/>
</dbReference>
<dbReference type="GO" id="GO:0048013">
    <property type="term" value="P:ephrin receptor signaling pathway"/>
    <property type="evidence" value="ECO:0007669"/>
    <property type="project" value="TreeGrafter"/>
</dbReference>
<comment type="caution">
    <text evidence="9">The sequence shown here is derived from an EMBL/GenBank/DDBJ whole genome shotgun (WGS) entry which is preliminary data.</text>
</comment>
<evidence type="ECO:0000256" key="2">
    <source>
        <dbReference type="ARBA" id="ARBA00022729"/>
    </source>
</evidence>
<dbReference type="Proteomes" id="UP001249851">
    <property type="component" value="Unassembled WGS sequence"/>
</dbReference>
<keyword evidence="4" id="KW-1015">Disulfide bond</keyword>
<evidence type="ECO:0000313" key="9">
    <source>
        <dbReference type="EMBL" id="KAK2546926.1"/>
    </source>
</evidence>
<organism evidence="9 10">
    <name type="scientific">Acropora cervicornis</name>
    <name type="common">Staghorn coral</name>
    <dbReference type="NCBI Taxonomy" id="6130"/>
    <lineage>
        <taxon>Eukaryota</taxon>
        <taxon>Metazoa</taxon>
        <taxon>Cnidaria</taxon>
        <taxon>Anthozoa</taxon>
        <taxon>Hexacorallia</taxon>
        <taxon>Scleractinia</taxon>
        <taxon>Astrocoeniina</taxon>
        <taxon>Acroporidae</taxon>
        <taxon>Acropora</taxon>
    </lineage>
</organism>
<evidence type="ECO:0000256" key="5">
    <source>
        <dbReference type="ARBA" id="ARBA00023180"/>
    </source>
</evidence>
<dbReference type="PANTHER" id="PTHR11304">
    <property type="entry name" value="EPHRIN"/>
    <property type="match status" value="1"/>
</dbReference>
<gene>
    <name evidence="9" type="ORF">P5673_033334</name>
</gene>
<dbReference type="GO" id="GO:0005886">
    <property type="term" value="C:plasma membrane"/>
    <property type="evidence" value="ECO:0007669"/>
    <property type="project" value="TreeGrafter"/>
</dbReference>
<accession>A0AAD9PQ05</accession>
<comment type="similarity">
    <text evidence="6">Belongs to the ephrin family.</text>
</comment>
<evidence type="ECO:0000256" key="1">
    <source>
        <dbReference type="ARBA" id="ARBA00004370"/>
    </source>
</evidence>
<dbReference type="InterPro" id="IPR031328">
    <property type="entry name" value="Ephrin"/>
</dbReference>
<evidence type="ECO:0000313" key="10">
    <source>
        <dbReference type="Proteomes" id="UP001249851"/>
    </source>
</evidence>
<keyword evidence="2" id="KW-0732">Signal</keyword>
<evidence type="ECO:0000256" key="6">
    <source>
        <dbReference type="PROSITE-ProRule" id="PRU00884"/>
    </source>
</evidence>
<dbReference type="EMBL" id="JARQWQ010000240">
    <property type="protein sequence ID" value="KAK2546926.1"/>
    <property type="molecule type" value="Genomic_DNA"/>
</dbReference>
<keyword evidence="10" id="KW-1185">Reference proteome</keyword>
<keyword evidence="5" id="KW-0325">Glycoprotein</keyword>
<proteinExistence type="inferred from homology"/>
<evidence type="ECO:0000259" key="8">
    <source>
        <dbReference type="PROSITE" id="PS51551"/>
    </source>
</evidence>
<reference evidence="9" key="2">
    <citation type="journal article" date="2023" name="Science">
        <title>Genomic signatures of disease resistance in endangered staghorn corals.</title>
        <authorList>
            <person name="Vollmer S.V."/>
            <person name="Selwyn J.D."/>
            <person name="Despard B.A."/>
            <person name="Roesel C.L."/>
        </authorList>
    </citation>
    <scope>NUCLEOTIDE SEQUENCE</scope>
    <source>
        <strain evidence="9">K2</strain>
    </source>
</reference>
<dbReference type="AlphaFoldDB" id="A0AAD9PQ05"/>
<dbReference type="Pfam" id="PF00812">
    <property type="entry name" value="Ephrin"/>
    <property type="match status" value="1"/>
</dbReference>
<sequence length="429" mass="47660">MAGVTCYDENPVNALFKLVNIMTTLWYFITFGSASDYSRDIYASINWDPRNPIFKADGKNCGPGPRQLKVRLDSQIYLVCPNLPTVLQQREHDVQTSNMKENIWLLHNKTAFDECDVSQVQVTQKTDFFICDDPTRLVFLSLLFLEHAAGMNDRTFVGGRTYYLIATSHGTQSSVNDLSGGHCNDTSKNVHMKIEVYVCNKTGDRICNSRNVGILTCPPPVTTAPYTSPTTSMLTRETELGINITESVVADKNETKSEIPRTEKKPTGTIITGKNTTETVITDKSQTVRKLPTTVAELRTAIIAGEKVTETTRPGSTKTAANRGKRIGENDEVVEMCKTRNLWMIIAICVSCIAGVLLTLIVIVICCYCFGPKGKDHFKTPCHSSEKRADCYYAAELDIYDCEDLGKGAQGVKAPQRERKYKCVESPLS</sequence>
<protein>
    <recommendedName>
        <fullName evidence="8">Ephrin RBD domain-containing protein</fullName>
    </recommendedName>
</protein>
<feature type="domain" description="Ephrin RBD" evidence="8">
    <location>
        <begin position="40"/>
        <end position="194"/>
    </location>
</feature>
<keyword evidence="7" id="KW-0812">Transmembrane</keyword>